<dbReference type="AlphaFoldDB" id="A0A840I7G2"/>
<dbReference type="GO" id="GO:0016740">
    <property type="term" value="F:transferase activity"/>
    <property type="evidence" value="ECO:0007669"/>
    <property type="project" value="UniProtKB-KW"/>
</dbReference>
<feature type="domain" description="Amidase" evidence="1">
    <location>
        <begin position="32"/>
        <end position="433"/>
    </location>
</feature>
<comment type="caution">
    <text evidence="2">The sequence shown here is derived from an EMBL/GenBank/DDBJ whole genome shotgun (WGS) entry which is preliminary data.</text>
</comment>
<dbReference type="Pfam" id="PF01425">
    <property type="entry name" value="Amidase"/>
    <property type="match status" value="1"/>
</dbReference>
<dbReference type="EMBL" id="JACHNU010000001">
    <property type="protein sequence ID" value="MBB4660452.1"/>
    <property type="molecule type" value="Genomic_DNA"/>
</dbReference>
<keyword evidence="3" id="KW-1185">Reference proteome</keyword>
<dbReference type="InterPro" id="IPR023631">
    <property type="entry name" value="Amidase_dom"/>
</dbReference>
<dbReference type="Gene3D" id="3.90.1300.10">
    <property type="entry name" value="Amidase signature (AS) domain"/>
    <property type="match status" value="1"/>
</dbReference>
<dbReference type="InterPro" id="IPR000120">
    <property type="entry name" value="Amidase"/>
</dbReference>
<protein>
    <submittedName>
        <fullName evidence="2">Aspartyl-tRNA(Asn)/glutamyl-tRNA(Gln) amidotransferase subunit A</fullName>
        <ecNumber evidence="2">6.3.5.6</ecNumber>
        <ecNumber evidence="2">6.3.5.7</ecNumber>
    </submittedName>
</protein>
<dbReference type="PANTHER" id="PTHR11895:SF176">
    <property type="entry name" value="AMIDASE AMID-RELATED"/>
    <property type="match status" value="1"/>
</dbReference>
<dbReference type="RefSeq" id="WP_183337800.1">
    <property type="nucleotide sequence ID" value="NZ_JACHNU010000001.1"/>
</dbReference>
<dbReference type="EC" id="6.3.5.6" evidence="2"/>
<sequence>MTRSLPLPELARASIAGVSARVAAGDVTPLDLARACLDAIELQEPTVNAFATVDAERVLDEARALTKELARGGRPRSSLHGVPVAVKDLIDVAGYPTRAGSAVLADAPPAEADATVVARLRRAGALVIGTARTHEFALGILTPATRNPHDRARAVGGSSGGSAAATAAYECFGALGTDTGGSIRIPAALCGVAGLKPRTGQVPDDGIVPLSPVLDSCGPLARSAGDLALLWEVLTATDSTPSRDRGRRLRVGLVDGDRLGDVADDVLDAVADAARALGERADVELVEATPPPFDDWSPSRLVPLLVDALDVHRASGWYPSAREGYGADMLAGLRAAEPVTAQEVTRALRVVRRLSDALVACLDECDALLLPTTPIVAPRLDAVLDAAGAQKPEVARALTRLCAPVNWCPLAAVSIPCGPSADGLPVGLQLIARDERTALEVAMRCERRA</sequence>
<dbReference type="Proteomes" id="UP000585272">
    <property type="component" value="Unassembled WGS sequence"/>
</dbReference>
<dbReference type="PROSITE" id="PS00571">
    <property type="entry name" value="AMIDASES"/>
    <property type="match status" value="1"/>
</dbReference>
<proteinExistence type="predicted"/>
<name>A0A840I7G2_9ACTN</name>
<evidence type="ECO:0000313" key="3">
    <source>
        <dbReference type="Proteomes" id="UP000585272"/>
    </source>
</evidence>
<dbReference type="EC" id="6.3.5.7" evidence="2"/>
<keyword evidence="2" id="KW-0808">Transferase</keyword>
<evidence type="ECO:0000259" key="1">
    <source>
        <dbReference type="Pfam" id="PF01425"/>
    </source>
</evidence>
<reference evidence="2 3" key="1">
    <citation type="submission" date="2020-08" db="EMBL/GenBank/DDBJ databases">
        <title>Genomic Encyclopedia of Archaeal and Bacterial Type Strains, Phase II (KMG-II): from individual species to whole genera.</title>
        <authorList>
            <person name="Goeker M."/>
        </authorList>
    </citation>
    <scope>NUCLEOTIDE SEQUENCE [LARGE SCALE GENOMIC DNA]</scope>
    <source>
        <strain evidence="2 3">DSM 23288</strain>
    </source>
</reference>
<gene>
    <name evidence="2" type="ORF">BDZ31_000025</name>
</gene>
<dbReference type="InterPro" id="IPR036928">
    <property type="entry name" value="AS_sf"/>
</dbReference>
<keyword evidence="2" id="KW-0436">Ligase</keyword>
<organism evidence="2 3">
    <name type="scientific">Conexibacter arvalis</name>
    <dbReference type="NCBI Taxonomy" id="912552"/>
    <lineage>
        <taxon>Bacteria</taxon>
        <taxon>Bacillati</taxon>
        <taxon>Actinomycetota</taxon>
        <taxon>Thermoleophilia</taxon>
        <taxon>Solirubrobacterales</taxon>
        <taxon>Conexibacteraceae</taxon>
        <taxon>Conexibacter</taxon>
    </lineage>
</organism>
<dbReference type="SUPFAM" id="SSF75304">
    <property type="entry name" value="Amidase signature (AS) enzymes"/>
    <property type="match status" value="1"/>
</dbReference>
<dbReference type="GO" id="GO:0050567">
    <property type="term" value="F:glutaminyl-tRNA synthase (glutamine-hydrolyzing) activity"/>
    <property type="evidence" value="ECO:0007669"/>
    <property type="project" value="UniProtKB-EC"/>
</dbReference>
<evidence type="ECO:0000313" key="2">
    <source>
        <dbReference type="EMBL" id="MBB4660452.1"/>
    </source>
</evidence>
<dbReference type="InterPro" id="IPR020556">
    <property type="entry name" value="Amidase_CS"/>
</dbReference>
<accession>A0A840I7G2</accession>
<dbReference type="PANTHER" id="PTHR11895">
    <property type="entry name" value="TRANSAMIDASE"/>
    <property type="match status" value="1"/>
</dbReference>
<dbReference type="GO" id="GO:0050566">
    <property type="term" value="F:asparaginyl-tRNA synthase (glutamine-hydrolyzing) activity"/>
    <property type="evidence" value="ECO:0007669"/>
    <property type="project" value="UniProtKB-EC"/>
</dbReference>